<name>A0A0F3GJ26_9BACT</name>
<keyword evidence="2 6" id="KW-0808">Transferase</keyword>
<dbReference type="CDD" id="cd24010">
    <property type="entry name" value="ASKHA_NBD_AcK_PK"/>
    <property type="match status" value="1"/>
</dbReference>
<dbReference type="GO" id="GO:0005737">
    <property type="term" value="C:cytoplasm"/>
    <property type="evidence" value="ECO:0007669"/>
    <property type="project" value="UniProtKB-SubCell"/>
</dbReference>
<evidence type="ECO:0000259" key="8">
    <source>
        <dbReference type="PROSITE" id="PS50042"/>
    </source>
</evidence>
<keyword evidence="6" id="KW-0963">Cytoplasm</keyword>
<dbReference type="GO" id="GO:0006083">
    <property type="term" value="P:acetate metabolic process"/>
    <property type="evidence" value="ECO:0007669"/>
    <property type="project" value="TreeGrafter"/>
</dbReference>
<gene>
    <name evidence="6" type="primary">ackA</name>
    <name evidence="9" type="ORF">MBAV_005843</name>
</gene>
<dbReference type="SMART" id="SM00100">
    <property type="entry name" value="cNMP"/>
    <property type="match status" value="1"/>
</dbReference>
<keyword evidence="5 6" id="KW-0067">ATP-binding</keyword>
<dbReference type="Pfam" id="PF00871">
    <property type="entry name" value="Acetate_kinase"/>
    <property type="match status" value="1"/>
</dbReference>
<dbReference type="GO" id="GO:0008776">
    <property type="term" value="F:acetate kinase activity"/>
    <property type="evidence" value="ECO:0007669"/>
    <property type="project" value="UniProtKB-UniRule"/>
</dbReference>
<comment type="caution">
    <text evidence="9">The sequence shown here is derived from an EMBL/GenBank/DDBJ whole genome shotgun (WGS) entry which is preliminary data.</text>
</comment>
<comment type="catalytic activity">
    <reaction evidence="6">
        <text>acetate + ATP = acetyl phosphate + ADP</text>
        <dbReference type="Rhea" id="RHEA:11352"/>
        <dbReference type="ChEBI" id="CHEBI:22191"/>
        <dbReference type="ChEBI" id="CHEBI:30089"/>
        <dbReference type="ChEBI" id="CHEBI:30616"/>
        <dbReference type="ChEBI" id="CHEBI:456216"/>
        <dbReference type="EC" id="2.7.2.1"/>
    </reaction>
</comment>
<dbReference type="GO" id="GO:0000287">
    <property type="term" value="F:magnesium ion binding"/>
    <property type="evidence" value="ECO:0007669"/>
    <property type="project" value="UniProtKB-UniRule"/>
</dbReference>
<dbReference type="AlphaFoldDB" id="A0A0F3GJ26"/>
<evidence type="ECO:0000256" key="2">
    <source>
        <dbReference type="ARBA" id="ARBA00022679"/>
    </source>
</evidence>
<feature type="binding site" evidence="6">
    <location>
        <position position="182"/>
    </location>
    <ligand>
        <name>ATP</name>
        <dbReference type="ChEBI" id="CHEBI:30616"/>
    </ligand>
</feature>
<evidence type="ECO:0000256" key="4">
    <source>
        <dbReference type="ARBA" id="ARBA00022777"/>
    </source>
</evidence>
<evidence type="ECO:0000256" key="5">
    <source>
        <dbReference type="ARBA" id="ARBA00022840"/>
    </source>
</evidence>
<dbReference type="NCBIfam" id="TIGR00016">
    <property type="entry name" value="ackA"/>
    <property type="match status" value="1"/>
</dbReference>
<dbReference type="PANTHER" id="PTHR21060">
    <property type="entry name" value="ACETATE KINASE"/>
    <property type="match status" value="1"/>
</dbReference>
<dbReference type="InterPro" id="IPR004372">
    <property type="entry name" value="Ac/propionate_kinase"/>
</dbReference>
<feature type="binding site" evidence="6">
    <location>
        <begin position="375"/>
        <end position="379"/>
    </location>
    <ligand>
        <name>ATP</name>
        <dbReference type="ChEBI" id="CHEBI:30616"/>
    </ligand>
</feature>
<proteinExistence type="inferred from homology"/>
<comment type="function">
    <text evidence="6">Catalyzes the formation of acetyl phosphate from acetate and ATP. Can also catalyze the reverse reaction.</text>
</comment>
<dbReference type="PRINTS" id="PR00471">
    <property type="entry name" value="ACETATEKNASE"/>
</dbReference>
<dbReference type="PANTHER" id="PTHR21060:SF15">
    <property type="entry name" value="ACETATE KINASE-RELATED"/>
    <property type="match status" value="1"/>
</dbReference>
<comment type="cofactor">
    <cofactor evidence="6">
        <name>Mg(2+)</name>
        <dbReference type="ChEBI" id="CHEBI:18420"/>
    </cofactor>
    <cofactor evidence="6">
        <name>Mn(2+)</name>
        <dbReference type="ChEBI" id="CHEBI:29035"/>
    </cofactor>
    <text evidence="6">Mg(2+). Can also accept Mn(2+).</text>
</comment>
<feature type="site" description="Transition state stabilizer" evidence="6">
    <location>
        <position position="408"/>
    </location>
</feature>
<evidence type="ECO:0000256" key="3">
    <source>
        <dbReference type="ARBA" id="ARBA00022741"/>
    </source>
</evidence>
<feature type="binding site" evidence="6">
    <location>
        <position position="175"/>
    </location>
    <ligand>
        <name>Mg(2+)</name>
        <dbReference type="ChEBI" id="CHEBI:18420"/>
    </ligand>
</feature>
<organism evidence="9 10">
    <name type="scientific">Candidatus Magnetobacterium bavaricum</name>
    <dbReference type="NCBI Taxonomy" id="29290"/>
    <lineage>
        <taxon>Bacteria</taxon>
        <taxon>Pseudomonadati</taxon>
        <taxon>Nitrospirota</taxon>
        <taxon>Thermodesulfovibrionia</taxon>
        <taxon>Thermodesulfovibrionales</taxon>
        <taxon>Candidatus Magnetobacteriaceae</taxon>
        <taxon>Candidatus Magnetobacterium</taxon>
    </lineage>
</organism>
<feature type="binding site" evidence="6">
    <location>
        <position position="554"/>
    </location>
    <ligand>
        <name>Mg(2+)</name>
        <dbReference type="ChEBI" id="CHEBI:18420"/>
    </ligand>
</feature>
<accession>A0A0F3GJ26</accession>
<dbReference type="PROSITE" id="PS01075">
    <property type="entry name" value="ACETATE_KINASE_1"/>
    <property type="match status" value="1"/>
</dbReference>
<dbReference type="InterPro" id="IPR043129">
    <property type="entry name" value="ATPase_NBD"/>
</dbReference>
<evidence type="ECO:0000313" key="9">
    <source>
        <dbReference type="EMBL" id="KJU81964.1"/>
    </source>
</evidence>
<dbReference type="Proteomes" id="UP000033423">
    <property type="component" value="Unassembled WGS sequence"/>
</dbReference>
<evidence type="ECO:0000313" key="10">
    <source>
        <dbReference type="Proteomes" id="UP000033423"/>
    </source>
</evidence>
<dbReference type="UniPathway" id="UPA00340">
    <property type="reaction ID" value="UER00458"/>
</dbReference>
<evidence type="ECO:0000256" key="6">
    <source>
        <dbReference type="HAMAP-Rule" id="MF_00020"/>
    </source>
</evidence>
<dbReference type="InterPro" id="IPR018490">
    <property type="entry name" value="cNMP-bd_dom_sf"/>
</dbReference>
<dbReference type="GO" id="GO:0005524">
    <property type="term" value="F:ATP binding"/>
    <property type="evidence" value="ECO:0007669"/>
    <property type="project" value="UniProtKB-KW"/>
</dbReference>
<evidence type="ECO:0000256" key="7">
    <source>
        <dbReference type="RuleBase" id="RU003835"/>
    </source>
</evidence>
<dbReference type="InterPro" id="IPR014710">
    <property type="entry name" value="RmlC-like_jellyroll"/>
</dbReference>
<dbReference type="Gene3D" id="2.60.120.10">
    <property type="entry name" value="Jelly Rolls"/>
    <property type="match status" value="1"/>
</dbReference>
<comment type="similarity">
    <text evidence="1 6 7">Belongs to the acetokinase family.</text>
</comment>
<keyword evidence="10" id="KW-1185">Reference proteome</keyword>
<dbReference type="HAMAP" id="MF_00020">
    <property type="entry name" value="Acetate_kinase"/>
    <property type="match status" value="1"/>
</dbReference>
<comment type="subcellular location">
    <subcellularLocation>
        <location evidence="6">Cytoplasm</location>
    </subcellularLocation>
</comment>
<keyword evidence="4 6" id="KW-0418">Kinase</keyword>
<evidence type="ECO:0000256" key="1">
    <source>
        <dbReference type="ARBA" id="ARBA00008748"/>
    </source>
</evidence>
<feature type="site" description="Transition state stabilizer" evidence="6">
    <location>
        <position position="347"/>
    </location>
</feature>
<comment type="pathway">
    <text evidence="6">Metabolic intermediate biosynthesis; acetyl-CoA biosynthesis; acetyl-CoA from acetate: step 1/2.</text>
</comment>
<dbReference type="InterPro" id="IPR023865">
    <property type="entry name" value="Aliphatic_acid_kinase_CS"/>
</dbReference>
<comment type="subunit">
    <text evidence="6">Homodimer.</text>
</comment>
<feature type="binding site" evidence="6">
    <location>
        <begin position="497"/>
        <end position="501"/>
    </location>
    <ligand>
        <name>ATP</name>
        <dbReference type="ChEBI" id="CHEBI:30616"/>
    </ligand>
</feature>
<keyword evidence="6" id="KW-0479">Metal-binding</keyword>
<feature type="active site" description="Proton donor/acceptor" evidence="6">
    <location>
        <position position="315"/>
    </location>
</feature>
<feature type="domain" description="Cyclic nucleotide-binding" evidence="8">
    <location>
        <begin position="13"/>
        <end position="133"/>
    </location>
</feature>
<keyword evidence="6" id="KW-0460">Magnesium</keyword>
<dbReference type="EMBL" id="LACI01002474">
    <property type="protein sequence ID" value="KJU81964.1"/>
    <property type="molecule type" value="Genomic_DNA"/>
</dbReference>
<dbReference type="Gene3D" id="3.30.420.40">
    <property type="match status" value="2"/>
</dbReference>
<dbReference type="InterPro" id="IPR000890">
    <property type="entry name" value="Aliphatic_acid_kin_short-chain"/>
</dbReference>
<dbReference type="PROSITE" id="PS50042">
    <property type="entry name" value="CNMP_BINDING_3"/>
    <property type="match status" value="1"/>
</dbReference>
<feature type="binding site" evidence="6">
    <location>
        <begin position="449"/>
        <end position="451"/>
    </location>
    <ligand>
        <name>ATP</name>
        <dbReference type="ChEBI" id="CHEBI:30616"/>
    </ligand>
</feature>
<dbReference type="GO" id="GO:0006085">
    <property type="term" value="P:acetyl-CoA biosynthetic process"/>
    <property type="evidence" value="ECO:0007669"/>
    <property type="project" value="UniProtKB-UniRule"/>
</dbReference>
<dbReference type="PROSITE" id="PS01076">
    <property type="entry name" value="ACETATE_KINASE_2"/>
    <property type="match status" value="1"/>
</dbReference>
<dbReference type="PATRIC" id="fig|29290.4.peg.7726"/>
<reference evidence="9 10" key="1">
    <citation type="submission" date="2015-02" db="EMBL/GenBank/DDBJ databases">
        <title>Single-cell genomics of uncultivated deep-branching MTB reveals a conserved set of magnetosome genes.</title>
        <authorList>
            <person name="Kolinko S."/>
            <person name="Richter M."/>
            <person name="Glockner F.O."/>
            <person name="Brachmann A."/>
            <person name="Schuler D."/>
        </authorList>
    </citation>
    <scope>NUCLEOTIDE SEQUENCE [LARGE SCALE GENOMIC DNA]</scope>
    <source>
        <strain evidence="9">TM-1</strain>
    </source>
</reference>
<keyword evidence="3 6" id="KW-0547">Nucleotide-binding</keyword>
<dbReference type="SUPFAM" id="SSF51206">
    <property type="entry name" value="cAMP-binding domain-like"/>
    <property type="match status" value="1"/>
</dbReference>
<dbReference type="Pfam" id="PF00027">
    <property type="entry name" value="cNMP_binding"/>
    <property type="match status" value="1"/>
</dbReference>
<dbReference type="CDD" id="cd00038">
    <property type="entry name" value="CAP_ED"/>
    <property type="match status" value="1"/>
</dbReference>
<dbReference type="SUPFAM" id="SSF53067">
    <property type="entry name" value="Actin-like ATPase domain"/>
    <property type="match status" value="2"/>
</dbReference>
<feature type="binding site" evidence="6">
    <location>
        <position position="258"/>
    </location>
    <ligand>
        <name>substrate</name>
    </ligand>
</feature>
<protein>
    <recommendedName>
        <fullName evidence="6">Acetate kinase</fullName>
        <ecNumber evidence="6">2.7.2.1</ecNumber>
    </recommendedName>
    <alternativeName>
        <fullName evidence="6">Acetokinase</fullName>
    </alternativeName>
</protein>
<dbReference type="InterPro" id="IPR000595">
    <property type="entry name" value="cNMP-bd_dom"/>
</dbReference>
<sequence>MDDLIEFLSGIDIFSDLSDEWLMHLCQSSEFVEYKNSQQVITMGDLYRYLWIVYKGKVEVAGINQDGNRLFTTSLNSGDVFGEMSVMLDRPVVEDITAAEDTSVIKLPRDVFSHVVAQNPSTLKKIACIVTERQIRRGQDIQPRGGYRSRFTDNPDPYDLNLSSAKKQIKLLIINCGSSSLKYSLFDTSSPQSMFEGLIENIGAGISPHKLKTVNARIQRNEVVMDIREAFSVMVNALTDKAIGVIRDFSEIQAVGHRVVHGGNRFSGSAVISDDVKDAIRSCVALAPLHNPYNLTGIEVMAELLPNTVSVAVFDTAFHQSMPHQAYNYALPYQLADDKHIRRYGFHGTNHHFVALMASMFVKRHVGNLRIISCHLGNGASICAIDRGRSVDTSMGLTPLEGLVMGTRCGDIDPGLVLYLLETGMSVDSLEKTLNKESGLKGTSGISNDMREILKAAEDGDVKAEAALRTFCYRVRKYIGSYLAALGGLDLLIFTGGIGENSAEIRARICQGLGGFGINLDTETNRMAKGQRGNIADISTEASRIRILVVAADEERMIAREIIHAVSSLRA</sequence>
<dbReference type="EC" id="2.7.2.1" evidence="6"/>